<evidence type="ECO:0000313" key="4">
    <source>
        <dbReference type="Proteomes" id="UP000190857"/>
    </source>
</evidence>
<dbReference type="AlphaFoldDB" id="A0A1T5IC29"/>
<sequence>MSHILITGSTDGLGRGAAESLLANGHTVIVHARNEQRAEAVAPLIGRGAELFVADLSDREQVIDGAARLNAGGPIDAVIHNAGILSGAAVLPVNVVAPYLFTALLRTPTRHVYLSSGMHRSGQPTIDGLDWSGREATASYSDSKLFVSTLAAAVARRWPDIQANSVDPGWVATKMGGTGAPDDFDLGYETQARLATDPQAHISGGYWHHGAQQKPHASVEDLAFQARLIDALAAETGIELPERMPPSA</sequence>
<dbReference type="Pfam" id="PF00106">
    <property type="entry name" value="adh_short"/>
    <property type="match status" value="1"/>
</dbReference>
<keyword evidence="2" id="KW-0560">Oxidoreductase</keyword>
<dbReference type="OrthoDB" id="9785826at2"/>
<gene>
    <name evidence="3" type="ORF">SAMN06309945_0232</name>
</gene>
<dbReference type="SUPFAM" id="SSF51735">
    <property type="entry name" value="NAD(P)-binding Rossmann-fold domains"/>
    <property type="match status" value="1"/>
</dbReference>
<name>A0A1T5IC29_9MICO</name>
<dbReference type="InterPro" id="IPR036291">
    <property type="entry name" value="NAD(P)-bd_dom_sf"/>
</dbReference>
<accession>A0A1T5IC29</accession>
<dbReference type="PANTHER" id="PTHR24320:SF274">
    <property type="entry name" value="CHAIN DEHYDROGENASE, PUTATIVE (AFU_ORTHOLOGUE AFUA_4G00440)-RELATED"/>
    <property type="match status" value="1"/>
</dbReference>
<dbReference type="GO" id="GO:0016491">
    <property type="term" value="F:oxidoreductase activity"/>
    <property type="evidence" value="ECO:0007669"/>
    <property type="project" value="UniProtKB-KW"/>
</dbReference>
<reference evidence="3 4" key="1">
    <citation type="submission" date="2017-02" db="EMBL/GenBank/DDBJ databases">
        <authorList>
            <person name="Peterson S.W."/>
        </authorList>
    </citation>
    <scope>NUCLEOTIDE SEQUENCE [LARGE SCALE GENOMIC DNA]</scope>
    <source>
        <strain evidence="3 4">VKM Ac-2059</strain>
    </source>
</reference>
<dbReference type="STRING" id="123320.SAMN06309945_0232"/>
<dbReference type="RefSeq" id="WP_079726471.1">
    <property type="nucleotide sequence ID" value="NZ_FUZP01000001.1"/>
</dbReference>
<evidence type="ECO:0000256" key="2">
    <source>
        <dbReference type="ARBA" id="ARBA00023002"/>
    </source>
</evidence>
<dbReference type="InterPro" id="IPR002347">
    <property type="entry name" value="SDR_fam"/>
</dbReference>
<proteinExistence type="inferred from homology"/>
<comment type="similarity">
    <text evidence="1">Belongs to the short-chain dehydrogenases/reductases (SDR) family.</text>
</comment>
<evidence type="ECO:0000313" key="3">
    <source>
        <dbReference type="EMBL" id="SKC36699.1"/>
    </source>
</evidence>
<organism evidence="3 4">
    <name type="scientific">Okibacterium fritillariae</name>
    <dbReference type="NCBI Taxonomy" id="123320"/>
    <lineage>
        <taxon>Bacteria</taxon>
        <taxon>Bacillati</taxon>
        <taxon>Actinomycetota</taxon>
        <taxon>Actinomycetes</taxon>
        <taxon>Micrococcales</taxon>
        <taxon>Microbacteriaceae</taxon>
        <taxon>Okibacterium</taxon>
    </lineage>
</organism>
<dbReference type="Proteomes" id="UP000190857">
    <property type="component" value="Unassembled WGS sequence"/>
</dbReference>
<dbReference type="EMBL" id="FUZP01000001">
    <property type="protein sequence ID" value="SKC36699.1"/>
    <property type="molecule type" value="Genomic_DNA"/>
</dbReference>
<dbReference type="PRINTS" id="PR00081">
    <property type="entry name" value="GDHRDH"/>
</dbReference>
<dbReference type="Gene3D" id="3.40.50.720">
    <property type="entry name" value="NAD(P)-binding Rossmann-like Domain"/>
    <property type="match status" value="1"/>
</dbReference>
<keyword evidence="4" id="KW-1185">Reference proteome</keyword>
<evidence type="ECO:0000256" key="1">
    <source>
        <dbReference type="ARBA" id="ARBA00006484"/>
    </source>
</evidence>
<protein>
    <submittedName>
        <fullName evidence="3">Short-chain dehydrogenase</fullName>
    </submittedName>
</protein>
<dbReference type="PANTHER" id="PTHR24320">
    <property type="entry name" value="RETINOL DEHYDROGENASE"/>
    <property type="match status" value="1"/>
</dbReference>